<organism evidence="2">
    <name type="scientific">hydrothermal vent metagenome</name>
    <dbReference type="NCBI Taxonomy" id="652676"/>
    <lineage>
        <taxon>unclassified sequences</taxon>
        <taxon>metagenomes</taxon>
        <taxon>ecological metagenomes</taxon>
    </lineage>
</organism>
<dbReference type="GO" id="GO:0043709">
    <property type="term" value="P:cell adhesion involved in single-species biofilm formation"/>
    <property type="evidence" value="ECO:0007669"/>
    <property type="project" value="TreeGrafter"/>
</dbReference>
<dbReference type="CDD" id="cd01949">
    <property type="entry name" value="GGDEF"/>
    <property type="match status" value="1"/>
</dbReference>
<dbReference type="PANTHER" id="PTHR45138">
    <property type="entry name" value="REGULATORY COMPONENTS OF SENSORY TRANSDUCTION SYSTEM"/>
    <property type="match status" value="1"/>
</dbReference>
<dbReference type="SUPFAM" id="SSF55785">
    <property type="entry name" value="PYP-like sensor domain (PAS domain)"/>
    <property type="match status" value="1"/>
</dbReference>
<dbReference type="InterPro" id="IPR043128">
    <property type="entry name" value="Rev_trsase/Diguanyl_cyclase"/>
</dbReference>
<protein>
    <recommendedName>
        <fullName evidence="1">GGDEF domain-containing protein</fullName>
    </recommendedName>
</protein>
<dbReference type="GO" id="GO:1902201">
    <property type="term" value="P:negative regulation of bacterial-type flagellum-dependent cell motility"/>
    <property type="evidence" value="ECO:0007669"/>
    <property type="project" value="TreeGrafter"/>
</dbReference>
<dbReference type="GO" id="GO:0005886">
    <property type="term" value="C:plasma membrane"/>
    <property type="evidence" value="ECO:0007669"/>
    <property type="project" value="TreeGrafter"/>
</dbReference>
<dbReference type="NCBIfam" id="TIGR00254">
    <property type="entry name" value="GGDEF"/>
    <property type="match status" value="1"/>
</dbReference>
<sequence>MSQENINSPAFLLHQGITDSLNIGILVINRARKIIIWNKFMETYSKVKAKDILGKDLYESFPELPKPWVERKLKSVFLLKSHSFTSWQQRPYLFRFPHNRPITGDVDFMYQDCAFVPINLKEEEVGCVCIAIFDVTDVYIYQSKLDEASETMETLEKLSQRDGLTGVYNRRHVEKELGAKFKEAREGGKDLSMMIIDLDHFKNINDTRGHLAGDEVLRKLGHLLLSDMRKEDIVGRYGGEEFIVVMPNTQMGSALGIAEKLRKAIENMPVVYENEPIPITASIGLSQFRPEMLDYKEIIKESDDGLYKAKEGGRNCVVCP</sequence>
<accession>A0A3B1CS85</accession>
<dbReference type="Gene3D" id="3.30.70.270">
    <property type="match status" value="1"/>
</dbReference>
<dbReference type="InterPro" id="IPR050469">
    <property type="entry name" value="Diguanylate_Cyclase"/>
</dbReference>
<dbReference type="AlphaFoldDB" id="A0A3B1CS85"/>
<dbReference type="SMART" id="SM00267">
    <property type="entry name" value="GGDEF"/>
    <property type="match status" value="1"/>
</dbReference>
<dbReference type="GO" id="GO:0052621">
    <property type="term" value="F:diguanylate cyclase activity"/>
    <property type="evidence" value="ECO:0007669"/>
    <property type="project" value="TreeGrafter"/>
</dbReference>
<dbReference type="PROSITE" id="PS50887">
    <property type="entry name" value="GGDEF"/>
    <property type="match status" value="1"/>
</dbReference>
<dbReference type="SUPFAM" id="SSF55073">
    <property type="entry name" value="Nucleotide cyclase"/>
    <property type="match status" value="1"/>
</dbReference>
<evidence type="ECO:0000313" key="2">
    <source>
        <dbReference type="EMBL" id="VAX21905.1"/>
    </source>
</evidence>
<gene>
    <name evidence="2" type="ORF">MNBD_NITROSPINAE01-431</name>
</gene>
<dbReference type="InterPro" id="IPR035965">
    <property type="entry name" value="PAS-like_dom_sf"/>
</dbReference>
<dbReference type="PANTHER" id="PTHR45138:SF9">
    <property type="entry name" value="DIGUANYLATE CYCLASE DGCM-RELATED"/>
    <property type="match status" value="1"/>
</dbReference>
<evidence type="ECO:0000259" key="1">
    <source>
        <dbReference type="PROSITE" id="PS50887"/>
    </source>
</evidence>
<dbReference type="InterPro" id="IPR013767">
    <property type="entry name" value="PAS_fold"/>
</dbReference>
<dbReference type="EMBL" id="UOGC01000129">
    <property type="protein sequence ID" value="VAX21905.1"/>
    <property type="molecule type" value="Genomic_DNA"/>
</dbReference>
<feature type="domain" description="GGDEF" evidence="1">
    <location>
        <begin position="189"/>
        <end position="320"/>
    </location>
</feature>
<reference evidence="2" key="1">
    <citation type="submission" date="2018-06" db="EMBL/GenBank/DDBJ databases">
        <authorList>
            <person name="Zhirakovskaya E."/>
        </authorList>
    </citation>
    <scope>NUCLEOTIDE SEQUENCE</scope>
</reference>
<dbReference type="GO" id="GO:0006355">
    <property type="term" value="P:regulation of DNA-templated transcription"/>
    <property type="evidence" value="ECO:0007669"/>
    <property type="project" value="InterPro"/>
</dbReference>
<dbReference type="InterPro" id="IPR000160">
    <property type="entry name" value="GGDEF_dom"/>
</dbReference>
<dbReference type="Gene3D" id="3.30.450.20">
    <property type="entry name" value="PAS domain"/>
    <property type="match status" value="1"/>
</dbReference>
<name>A0A3B1CS85_9ZZZZ</name>
<dbReference type="FunFam" id="3.30.70.270:FF:000001">
    <property type="entry name" value="Diguanylate cyclase domain protein"/>
    <property type="match status" value="1"/>
</dbReference>
<dbReference type="InterPro" id="IPR029787">
    <property type="entry name" value="Nucleotide_cyclase"/>
</dbReference>
<dbReference type="Pfam" id="PF00990">
    <property type="entry name" value="GGDEF"/>
    <property type="match status" value="1"/>
</dbReference>
<proteinExistence type="predicted"/>
<dbReference type="Pfam" id="PF00989">
    <property type="entry name" value="PAS"/>
    <property type="match status" value="1"/>
</dbReference>